<name>A0A8J5QKE6_9ASCO</name>
<feature type="region of interest" description="Disordered" evidence="1">
    <location>
        <begin position="1"/>
        <end position="31"/>
    </location>
</feature>
<protein>
    <submittedName>
        <fullName evidence="2">Uncharacterized protein</fullName>
    </submittedName>
</protein>
<dbReference type="Proteomes" id="UP000694255">
    <property type="component" value="Unassembled WGS sequence"/>
</dbReference>
<organism evidence="2 3">
    <name type="scientific">[Candida] subhashii</name>
    <dbReference type="NCBI Taxonomy" id="561895"/>
    <lineage>
        <taxon>Eukaryota</taxon>
        <taxon>Fungi</taxon>
        <taxon>Dikarya</taxon>
        <taxon>Ascomycota</taxon>
        <taxon>Saccharomycotina</taxon>
        <taxon>Pichiomycetes</taxon>
        <taxon>Debaryomycetaceae</taxon>
        <taxon>Spathaspora</taxon>
    </lineage>
</organism>
<feature type="compositionally biased region" description="Basic residues" evidence="1">
    <location>
        <begin position="1"/>
        <end position="10"/>
    </location>
</feature>
<dbReference type="GeneID" id="73470966"/>
<dbReference type="EMBL" id="JAGSYN010000181">
    <property type="protein sequence ID" value="KAG7662272.1"/>
    <property type="molecule type" value="Genomic_DNA"/>
</dbReference>
<dbReference type="AlphaFoldDB" id="A0A8J5QKE6"/>
<evidence type="ECO:0000313" key="2">
    <source>
        <dbReference type="EMBL" id="KAG7662272.1"/>
    </source>
</evidence>
<keyword evidence="3" id="KW-1185">Reference proteome</keyword>
<feature type="region of interest" description="Disordered" evidence="1">
    <location>
        <begin position="425"/>
        <end position="445"/>
    </location>
</feature>
<feature type="compositionally biased region" description="Low complexity" evidence="1">
    <location>
        <begin position="426"/>
        <end position="443"/>
    </location>
</feature>
<dbReference type="OrthoDB" id="4024171at2759"/>
<dbReference type="RefSeq" id="XP_049262505.1">
    <property type="nucleotide sequence ID" value="XM_049408096.1"/>
</dbReference>
<reference evidence="2 3" key="1">
    <citation type="journal article" date="2021" name="DNA Res.">
        <title>Genome analysis of Candida subhashii reveals its hybrid nature and dual mitochondrial genome conformations.</title>
        <authorList>
            <person name="Mixao V."/>
            <person name="Hegedusova E."/>
            <person name="Saus E."/>
            <person name="Pryszcz L.P."/>
            <person name="Cillingova A."/>
            <person name="Nosek J."/>
            <person name="Gabaldon T."/>
        </authorList>
    </citation>
    <scope>NUCLEOTIDE SEQUENCE [LARGE SCALE GENOMIC DNA]</scope>
    <source>
        <strain evidence="2 3">CBS 10753</strain>
    </source>
</reference>
<accession>A0A8J5QKE6</accession>
<gene>
    <name evidence="2" type="ORF">J8A68_004166</name>
</gene>
<comment type="caution">
    <text evidence="2">The sequence shown here is derived from an EMBL/GenBank/DDBJ whole genome shotgun (WGS) entry which is preliminary data.</text>
</comment>
<evidence type="ECO:0000256" key="1">
    <source>
        <dbReference type="SAM" id="MobiDB-lite"/>
    </source>
</evidence>
<sequence length="596" mass="68720">MHRIFKRHKSTPINQYPTPESSPEENTRRRRFTVAVPSPAATRTTSTNISWTTPSQFEYEVLYPRNYRRVNNTDDGSDNESVALSEGDTIVADYTQCLELQETYIENFTLYLPFIMRRVRNIEDRRLEGHEIFNGMRLHELNRPIVDLDPDDAPTIHEECPTDMPIQMNGARILDKNLSRYKLKRQLIMVEGILKHNTYIFPSRESFEFFKQLRSDIKESRRNSIIVYGPNGTIERIENHSHLSHSHSHEIPNINGTIDDRKHIIPMEYKIKGMGLPLLKMQSPMMSFFRKNTPYLLFKRYLEVPPPPPNPEDKKTEEDFETYTICTVQSKFFTSFRRFIFEFTFQSQPAFKIAVFQSNYRPFADFNYKHTRFRIIGPATTSGLMQEFNPLMRLLVLDDDQCSFTDTVYNKKSFGFSDLVKKSKKSGSSSLSSSSPSPSTSSTHISNQYQEFIESDPTTYINPMPRSELAAEDITIFAQPSSKFISSNLPPFGSCKEGFLYQDPNPHIMQIPKKFTEAGQIEMYQDDTFLTENPNSTLSIDADSIVLMCIFATMRYVSIQNLASNVNVSALSFMGRMESLRYSGITGNHSRGFTGI</sequence>
<proteinExistence type="predicted"/>
<feature type="compositionally biased region" description="Polar residues" evidence="1">
    <location>
        <begin position="11"/>
        <end position="21"/>
    </location>
</feature>
<evidence type="ECO:0000313" key="3">
    <source>
        <dbReference type="Proteomes" id="UP000694255"/>
    </source>
</evidence>